<dbReference type="GO" id="GO:0004748">
    <property type="term" value="F:ribonucleoside-diphosphate reductase activity, thioredoxin disulfide as acceptor"/>
    <property type="evidence" value="ECO:0007669"/>
    <property type="project" value="UniProtKB-EC"/>
</dbReference>
<dbReference type="EC" id="1.17.4.1" evidence="11"/>
<evidence type="ECO:0000313" key="14">
    <source>
        <dbReference type="EMBL" id="OGI41926.1"/>
    </source>
</evidence>
<keyword evidence="3 11" id="KW-0846">Cobalamin</keyword>
<dbReference type="Gene3D" id="3.20.70.20">
    <property type="match status" value="1"/>
</dbReference>
<protein>
    <recommendedName>
        <fullName evidence="11">Vitamin B12-dependent ribonucleotide reductase</fullName>
        <ecNumber evidence="11">1.17.4.1</ecNumber>
    </recommendedName>
</protein>
<evidence type="ECO:0000256" key="3">
    <source>
        <dbReference type="ARBA" id="ARBA00022628"/>
    </source>
</evidence>
<dbReference type="InterPro" id="IPR050862">
    <property type="entry name" value="RdRp_reductase_class-2"/>
</dbReference>
<keyword evidence="9 11" id="KW-0170">Cobalt</keyword>
<dbReference type="PRINTS" id="PR01183">
    <property type="entry name" value="RIBORDTASEM1"/>
</dbReference>
<dbReference type="InterPro" id="IPR013344">
    <property type="entry name" value="RNR_NrdJ/NrdZ"/>
</dbReference>
<evidence type="ECO:0000256" key="1">
    <source>
        <dbReference type="ARBA" id="ARBA00001922"/>
    </source>
</evidence>
<proteinExistence type="inferred from homology"/>
<comment type="caution">
    <text evidence="14">The sequence shown here is derived from an EMBL/GenBank/DDBJ whole genome shotgun (WGS) entry which is preliminary data.</text>
</comment>
<comment type="cofactor">
    <cofactor evidence="1 11">
        <name>adenosylcob(III)alamin</name>
        <dbReference type="ChEBI" id="CHEBI:18408"/>
    </cofactor>
</comment>
<gene>
    <name evidence="14" type="ORF">A2V92_04505</name>
</gene>
<reference evidence="14 15" key="1">
    <citation type="journal article" date="2016" name="Nat. Commun.">
        <title>Thousands of microbial genomes shed light on interconnected biogeochemical processes in an aquifer system.</title>
        <authorList>
            <person name="Anantharaman K."/>
            <person name="Brown C.T."/>
            <person name="Hug L.A."/>
            <person name="Sharon I."/>
            <person name="Castelle C.J."/>
            <person name="Probst A.J."/>
            <person name="Thomas B.C."/>
            <person name="Singh A."/>
            <person name="Wilkins M.J."/>
            <person name="Karaoz U."/>
            <person name="Brodie E.L."/>
            <person name="Williams K.H."/>
            <person name="Hubbard S.S."/>
            <person name="Banfield J.F."/>
        </authorList>
    </citation>
    <scope>NUCLEOTIDE SEQUENCE [LARGE SCALE GENOMIC DNA]</scope>
</reference>
<keyword evidence="4 11" id="KW-0237">DNA synthesis</keyword>
<feature type="domain" description="Ribonucleotide reductase large subunit N-terminal" evidence="12">
    <location>
        <begin position="9"/>
        <end position="82"/>
    </location>
</feature>
<comment type="function">
    <text evidence="11">Catalyzes the reduction of ribonucleotides to deoxyribonucleotides. May function to provide a pool of deoxyribonucleotide precursors for DNA repair during oxygen limitation and/or for immediate growth after restoration of oxygen.</text>
</comment>
<evidence type="ECO:0000256" key="5">
    <source>
        <dbReference type="ARBA" id="ARBA00022741"/>
    </source>
</evidence>
<keyword evidence="7" id="KW-0215">Deoxyribonucleotide synthesis</keyword>
<organism evidence="14 15">
    <name type="scientific">Candidatus Muproteobacteria bacterium RBG_16_65_31</name>
    <dbReference type="NCBI Taxonomy" id="1817759"/>
    <lineage>
        <taxon>Bacteria</taxon>
        <taxon>Pseudomonadati</taxon>
        <taxon>Pseudomonadota</taxon>
        <taxon>Candidatus Muproteobacteria</taxon>
    </lineage>
</organism>
<dbReference type="GO" id="GO:0031419">
    <property type="term" value="F:cobalamin binding"/>
    <property type="evidence" value="ECO:0007669"/>
    <property type="project" value="UniProtKB-KW"/>
</dbReference>
<dbReference type="NCBIfam" id="TIGR02504">
    <property type="entry name" value="NrdJ_Z"/>
    <property type="match status" value="1"/>
</dbReference>
<evidence type="ECO:0000256" key="7">
    <source>
        <dbReference type="ARBA" id="ARBA00023116"/>
    </source>
</evidence>
<feature type="domain" description="Ribonucleotide reductase large subunit C-terminal" evidence="13">
    <location>
        <begin position="87"/>
        <end position="576"/>
    </location>
</feature>
<evidence type="ECO:0000313" key="15">
    <source>
        <dbReference type="Proteomes" id="UP000179344"/>
    </source>
</evidence>
<evidence type="ECO:0000259" key="12">
    <source>
        <dbReference type="Pfam" id="PF00317"/>
    </source>
</evidence>
<sequence length="607" mass="67702">MNRDHFTADISRHVWDTKYRFRDGDVLHDRGIEDTWRRVARALAAVEKSDPAGWEGRFYAALEDFKFLPGGRIQAGAGTARRVTLFNCFVMGVIEDSMDGIFDGLKEGALTMQQGGGVGYDFSSLRPQGLPAKGVGTIASGPVSFMQIWDAMCATLLSMGARRGAMMATLRCDHPDIEAFIAAKHERERLRHFNLSVLVSDAFMDAVRRDQEWPLVFPADEGAAPVGETVQRPWTGRPGPVACRVYKKLRARALWEQLMRATYEYAEPGVLFIDRINRMNNLWYREYISSSNPCGEIPLPPYGACDLGSINLTAFVHDPFTDKARLDLDDVAETAKTAVRMMDNVIDASQFPLEKQAAQARGSRRIGLGLTGLADALIMLGLHYGEEPARALAARIMQAILHAAYRTSIALAREKGAFPFFDQEKYPRGEFIRSLPRDIRDGIAQYGVRNSHLTAIAPTGTISLLANNISSGLEPVYDFRYSRRVLERSGAYSEYELTDYAFRLWRELHGDRPPPRTFVNAHTLAPEEHLAMQAALQPFVDNSISKTINVPLDYAFERFQDIYERAYDQGLKGCTTFRPNPVTGAVLTGVEEGVAAPHCCSVEREAD</sequence>
<evidence type="ECO:0000256" key="6">
    <source>
        <dbReference type="ARBA" id="ARBA00023002"/>
    </source>
</evidence>
<dbReference type="GO" id="GO:0009263">
    <property type="term" value="P:deoxyribonucleotide biosynthetic process"/>
    <property type="evidence" value="ECO:0007669"/>
    <property type="project" value="UniProtKB-KW"/>
</dbReference>
<dbReference type="AlphaFoldDB" id="A0A1F6TA25"/>
<dbReference type="Pfam" id="PF02867">
    <property type="entry name" value="Ribonuc_red_lgC"/>
    <property type="match status" value="1"/>
</dbReference>
<dbReference type="EMBL" id="MFST01000170">
    <property type="protein sequence ID" value="OGI41926.1"/>
    <property type="molecule type" value="Genomic_DNA"/>
</dbReference>
<keyword evidence="6 11" id="KW-0560">Oxidoreductase</keyword>
<evidence type="ECO:0000256" key="10">
    <source>
        <dbReference type="ARBA" id="ARBA00047754"/>
    </source>
</evidence>
<dbReference type="CDD" id="cd02888">
    <property type="entry name" value="RNR_II_dimer"/>
    <property type="match status" value="1"/>
</dbReference>
<dbReference type="SUPFAM" id="SSF51998">
    <property type="entry name" value="PFL-like glycyl radical enzymes"/>
    <property type="match status" value="1"/>
</dbReference>
<evidence type="ECO:0000256" key="2">
    <source>
        <dbReference type="ARBA" id="ARBA00007405"/>
    </source>
</evidence>
<evidence type="ECO:0000256" key="4">
    <source>
        <dbReference type="ARBA" id="ARBA00022634"/>
    </source>
</evidence>
<keyword evidence="5 11" id="KW-0547">Nucleotide-binding</keyword>
<dbReference type="PANTHER" id="PTHR43371:SF1">
    <property type="entry name" value="RIBONUCLEOSIDE-DIPHOSPHATE REDUCTASE"/>
    <property type="match status" value="1"/>
</dbReference>
<dbReference type="Pfam" id="PF00317">
    <property type="entry name" value="Ribonuc_red_lgN"/>
    <property type="match status" value="1"/>
</dbReference>
<comment type="similarity">
    <text evidence="2 11">Belongs to the ribonucleoside diphosphate reductase class-2 family.</text>
</comment>
<comment type="catalytic activity">
    <reaction evidence="10 11">
        <text>a 2'-deoxyribonucleoside 5'-diphosphate + [thioredoxin]-disulfide + H2O = a ribonucleoside 5'-diphosphate + [thioredoxin]-dithiol</text>
        <dbReference type="Rhea" id="RHEA:23252"/>
        <dbReference type="Rhea" id="RHEA-COMP:10698"/>
        <dbReference type="Rhea" id="RHEA-COMP:10700"/>
        <dbReference type="ChEBI" id="CHEBI:15377"/>
        <dbReference type="ChEBI" id="CHEBI:29950"/>
        <dbReference type="ChEBI" id="CHEBI:50058"/>
        <dbReference type="ChEBI" id="CHEBI:57930"/>
        <dbReference type="ChEBI" id="CHEBI:73316"/>
        <dbReference type="EC" id="1.17.4.1"/>
    </reaction>
</comment>
<name>A0A1F6TA25_9PROT</name>
<evidence type="ECO:0000256" key="8">
    <source>
        <dbReference type="ARBA" id="ARBA00023157"/>
    </source>
</evidence>
<evidence type="ECO:0000259" key="13">
    <source>
        <dbReference type="Pfam" id="PF02867"/>
    </source>
</evidence>
<dbReference type="PANTHER" id="PTHR43371">
    <property type="entry name" value="VITAMIN B12-DEPENDENT RIBONUCLEOTIDE REDUCTASE"/>
    <property type="match status" value="1"/>
</dbReference>
<dbReference type="Proteomes" id="UP000179344">
    <property type="component" value="Unassembled WGS sequence"/>
</dbReference>
<dbReference type="InterPro" id="IPR000788">
    <property type="entry name" value="RNR_lg_C"/>
</dbReference>
<evidence type="ECO:0000256" key="11">
    <source>
        <dbReference type="RuleBase" id="RU364064"/>
    </source>
</evidence>
<evidence type="ECO:0000256" key="9">
    <source>
        <dbReference type="ARBA" id="ARBA00023285"/>
    </source>
</evidence>
<dbReference type="GO" id="GO:0005524">
    <property type="term" value="F:ATP binding"/>
    <property type="evidence" value="ECO:0007669"/>
    <property type="project" value="InterPro"/>
</dbReference>
<keyword evidence="8" id="KW-1015">Disulfide bond</keyword>
<dbReference type="GO" id="GO:0071897">
    <property type="term" value="P:DNA biosynthetic process"/>
    <property type="evidence" value="ECO:0007669"/>
    <property type="project" value="UniProtKB-KW"/>
</dbReference>
<accession>A0A1F6TA25</accession>
<dbReference type="InterPro" id="IPR013509">
    <property type="entry name" value="RNR_lsu_N"/>
</dbReference>